<evidence type="ECO:0000256" key="1">
    <source>
        <dbReference type="ARBA" id="ARBA00009981"/>
    </source>
</evidence>
<comment type="similarity">
    <text evidence="1">Belongs to the phD/YefM antitoxin family.</text>
</comment>
<dbReference type="EMBL" id="UIDG01000379">
    <property type="protein sequence ID" value="SUS07451.1"/>
    <property type="molecule type" value="Genomic_DNA"/>
</dbReference>
<dbReference type="PANTHER" id="PTHR35377">
    <property type="entry name" value="ANTITOXIN VAPB49-RELATED-RELATED"/>
    <property type="match status" value="1"/>
</dbReference>
<dbReference type="PANTHER" id="PTHR35377:SF8">
    <property type="entry name" value="ANTITOXIN VAPB22"/>
    <property type="match status" value="1"/>
</dbReference>
<organism evidence="2">
    <name type="scientific">metagenome</name>
    <dbReference type="NCBI Taxonomy" id="256318"/>
    <lineage>
        <taxon>unclassified sequences</taxon>
        <taxon>metagenomes</taxon>
    </lineage>
</organism>
<dbReference type="InterPro" id="IPR036165">
    <property type="entry name" value="YefM-like_sf"/>
</dbReference>
<protein>
    <submittedName>
        <fullName evidence="2">Antitoxin</fullName>
    </submittedName>
</protein>
<dbReference type="InterPro" id="IPR051416">
    <property type="entry name" value="phD-YefM_TA_antitoxins"/>
</dbReference>
<gene>
    <name evidence="2" type="ORF">DF3PB_440008</name>
</gene>
<evidence type="ECO:0000313" key="2">
    <source>
        <dbReference type="EMBL" id="SUS07451.1"/>
    </source>
</evidence>
<reference evidence="2" key="1">
    <citation type="submission" date="2018-07" db="EMBL/GenBank/DDBJ databases">
        <authorList>
            <person name="Quirk P.G."/>
            <person name="Krulwich T.A."/>
        </authorList>
    </citation>
    <scope>NUCLEOTIDE SEQUENCE</scope>
</reference>
<dbReference type="InterPro" id="IPR006442">
    <property type="entry name" value="Antitoxin_Phd/YefM"/>
</dbReference>
<dbReference type="Pfam" id="PF02604">
    <property type="entry name" value="PhdYeFM_antitox"/>
    <property type="match status" value="1"/>
</dbReference>
<dbReference type="FunFam" id="3.40.1620.10:FF:000002">
    <property type="entry name" value="Antitoxin"/>
    <property type="match status" value="1"/>
</dbReference>
<dbReference type="NCBIfam" id="TIGR01552">
    <property type="entry name" value="phd_fam"/>
    <property type="match status" value="1"/>
</dbReference>
<dbReference type="Gene3D" id="3.40.1620.10">
    <property type="entry name" value="YefM-like domain"/>
    <property type="match status" value="1"/>
</dbReference>
<dbReference type="SUPFAM" id="SSF143120">
    <property type="entry name" value="YefM-like"/>
    <property type="match status" value="1"/>
</dbReference>
<name>A0A380TIB9_9ZZZZ</name>
<accession>A0A380TIB9</accession>
<dbReference type="AlphaFoldDB" id="A0A380TIB9"/>
<proteinExistence type="inferred from homology"/>
<sequence length="83" mass="9127">MDNSMITVGAFDAKTHLSTLLERVARGEEVVITRHGKPVARLIPATTAQRADMDAIIGRLKAARTDITLGDLDWKALRDTGRR</sequence>